<evidence type="ECO:0000313" key="2">
    <source>
        <dbReference type="EMBL" id="GJE94662.1"/>
    </source>
</evidence>
<reference evidence="2 3" key="1">
    <citation type="submission" date="2021-08" db="EMBL/GenBank/DDBJ databases">
        <title>Draft Genome Sequence of Phanerochaete sordida strain YK-624.</title>
        <authorList>
            <person name="Mori T."/>
            <person name="Dohra H."/>
            <person name="Suzuki T."/>
            <person name="Kawagishi H."/>
            <person name="Hirai H."/>
        </authorList>
    </citation>
    <scope>NUCLEOTIDE SEQUENCE [LARGE SCALE GENOMIC DNA]</scope>
    <source>
        <strain evidence="2 3">YK-624</strain>
    </source>
</reference>
<dbReference type="PROSITE" id="PS51257">
    <property type="entry name" value="PROKAR_LIPOPROTEIN"/>
    <property type="match status" value="1"/>
</dbReference>
<dbReference type="AlphaFoldDB" id="A0A9P3LHZ9"/>
<gene>
    <name evidence="2" type="ORF">PsYK624_108330</name>
</gene>
<dbReference type="Proteomes" id="UP000703269">
    <property type="component" value="Unassembled WGS sequence"/>
</dbReference>
<keyword evidence="3" id="KW-1185">Reference proteome</keyword>
<keyword evidence="1" id="KW-0732">Signal</keyword>
<proteinExistence type="predicted"/>
<comment type="caution">
    <text evidence="2">The sequence shown here is derived from an EMBL/GenBank/DDBJ whole genome shotgun (WGS) entry which is preliminary data.</text>
</comment>
<organism evidence="2 3">
    <name type="scientific">Phanerochaete sordida</name>
    <dbReference type="NCBI Taxonomy" id="48140"/>
    <lineage>
        <taxon>Eukaryota</taxon>
        <taxon>Fungi</taxon>
        <taxon>Dikarya</taxon>
        <taxon>Basidiomycota</taxon>
        <taxon>Agaricomycotina</taxon>
        <taxon>Agaricomycetes</taxon>
        <taxon>Polyporales</taxon>
        <taxon>Phanerochaetaceae</taxon>
        <taxon>Phanerochaete</taxon>
    </lineage>
</organism>
<name>A0A9P3LHZ9_9APHY</name>
<protein>
    <submittedName>
        <fullName evidence="2">Uncharacterized protein</fullName>
    </submittedName>
</protein>
<evidence type="ECO:0000313" key="3">
    <source>
        <dbReference type="Proteomes" id="UP000703269"/>
    </source>
</evidence>
<feature type="chain" id="PRO_5040354130" evidence="1">
    <location>
        <begin position="21"/>
        <end position="96"/>
    </location>
</feature>
<dbReference type="EMBL" id="BPQB01000042">
    <property type="protein sequence ID" value="GJE94662.1"/>
    <property type="molecule type" value="Genomic_DNA"/>
</dbReference>
<feature type="signal peptide" evidence="1">
    <location>
        <begin position="1"/>
        <end position="20"/>
    </location>
</feature>
<accession>A0A9P3LHZ9</accession>
<evidence type="ECO:0000256" key="1">
    <source>
        <dbReference type="SAM" id="SignalP"/>
    </source>
</evidence>
<sequence length="96" mass="10381">MRFSLIFVLATFCGVQTVTAICCYYGSVGGCRRAVDNPLYRRQLQDRAPQMESRAACCCAAGTVDLCETHCVSVVTSIPNLSLPDPNITCRTESGP</sequence>